<comment type="caution">
    <text evidence="2">The sequence shown here is derived from an EMBL/GenBank/DDBJ whole genome shotgun (WGS) entry which is preliminary data.</text>
</comment>
<evidence type="ECO:0000313" key="3">
    <source>
        <dbReference type="Proteomes" id="UP000663880"/>
    </source>
</evidence>
<proteinExistence type="predicted"/>
<protein>
    <submittedName>
        <fullName evidence="2">Uncharacterized protein</fullName>
    </submittedName>
</protein>
<feature type="region of interest" description="Disordered" evidence="1">
    <location>
        <begin position="11"/>
        <end position="33"/>
    </location>
</feature>
<gene>
    <name evidence="2" type="ORF">PMACD_LOCUS6346</name>
</gene>
<feature type="compositionally biased region" description="Low complexity" evidence="1">
    <location>
        <begin position="55"/>
        <end position="72"/>
    </location>
</feature>
<keyword evidence="3" id="KW-1185">Reference proteome</keyword>
<accession>A0A821RR42</accession>
<dbReference type="AlphaFoldDB" id="A0A821RR42"/>
<organism evidence="2 3">
    <name type="scientific">Pieris macdunnoughi</name>
    <dbReference type="NCBI Taxonomy" id="345717"/>
    <lineage>
        <taxon>Eukaryota</taxon>
        <taxon>Metazoa</taxon>
        <taxon>Ecdysozoa</taxon>
        <taxon>Arthropoda</taxon>
        <taxon>Hexapoda</taxon>
        <taxon>Insecta</taxon>
        <taxon>Pterygota</taxon>
        <taxon>Neoptera</taxon>
        <taxon>Endopterygota</taxon>
        <taxon>Lepidoptera</taxon>
        <taxon>Glossata</taxon>
        <taxon>Ditrysia</taxon>
        <taxon>Papilionoidea</taxon>
        <taxon>Pieridae</taxon>
        <taxon>Pierinae</taxon>
        <taxon>Pieris</taxon>
    </lineage>
</organism>
<evidence type="ECO:0000256" key="1">
    <source>
        <dbReference type="SAM" id="MobiDB-lite"/>
    </source>
</evidence>
<name>A0A821RR42_9NEOP</name>
<evidence type="ECO:0000313" key="2">
    <source>
        <dbReference type="EMBL" id="CAF4843006.1"/>
    </source>
</evidence>
<dbReference type="Proteomes" id="UP000663880">
    <property type="component" value="Unassembled WGS sequence"/>
</dbReference>
<feature type="compositionally biased region" description="Polar residues" evidence="1">
    <location>
        <begin position="20"/>
        <end position="30"/>
    </location>
</feature>
<sequence>MSSCAYCLGKGASKGLPGQEDTSGDSTQPGRSMCSYIRKEKPVRIEGQGNGTYAGAGSIASGNGNVAPPGVT</sequence>
<reference evidence="2" key="1">
    <citation type="submission" date="2021-02" db="EMBL/GenBank/DDBJ databases">
        <authorList>
            <person name="Steward A R."/>
        </authorList>
    </citation>
    <scope>NUCLEOTIDE SEQUENCE</scope>
</reference>
<feature type="region of interest" description="Disordered" evidence="1">
    <location>
        <begin position="45"/>
        <end position="72"/>
    </location>
</feature>
<dbReference type="EMBL" id="CAJOBZ010000014">
    <property type="protein sequence ID" value="CAF4843006.1"/>
    <property type="molecule type" value="Genomic_DNA"/>
</dbReference>